<dbReference type="Pfam" id="PF00664">
    <property type="entry name" value="ABC_membrane"/>
    <property type="match status" value="1"/>
</dbReference>
<evidence type="ECO:0000256" key="7">
    <source>
        <dbReference type="SAM" id="Phobius"/>
    </source>
</evidence>
<dbReference type="GO" id="GO:0016887">
    <property type="term" value="F:ATP hydrolysis activity"/>
    <property type="evidence" value="ECO:0007669"/>
    <property type="project" value="InterPro"/>
</dbReference>
<keyword evidence="6 7" id="KW-0472">Membrane</keyword>
<reference evidence="11" key="1">
    <citation type="submission" date="2016-01" db="EMBL/GenBank/DDBJ databases">
        <authorList>
            <person name="Mitreva M."/>
            <person name="Pepin K.H."/>
            <person name="Mihindukulasuriya K.A."/>
            <person name="Fulton R."/>
            <person name="Fronick C."/>
            <person name="O'Laughlin M."/>
            <person name="Miner T."/>
            <person name="Herter B."/>
            <person name="Rosa B.A."/>
            <person name="Cordes M."/>
            <person name="Tomlinson C."/>
            <person name="Wollam A."/>
            <person name="Palsikar V.B."/>
            <person name="Mardis E.R."/>
            <person name="Wilson R.K."/>
        </authorList>
    </citation>
    <scope>NUCLEOTIDE SEQUENCE [LARGE SCALE GENOMIC DNA]</scope>
    <source>
        <strain evidence="11">MJR7757B</strain>
    </source>
</reference>
<feature type="domain" description="ABC transporter" evidence="8">
    <location>
        <begin position="344"/>
        <end position="576"/>
    </location>
</feature>
<dbReference type="PROSITE" id="PS00211">
    <property type="entry name" value="ABC_TRANSPORTER_1"/>
    <property type="match status" value="1"/>
</dbReference>
<dbReference type="EMBL" id="LRPY01000228">
    <property type="protein sequence ID" value="KXA15812.1"/>
    <property type="molecule type" value="Genomic_DNA"/>
</dbReference>
<sequence>MVREVRFMKQKSNFTFLLSYAKNEKYKLYLSAFLSVCSSILMVVPYILIYNIILELLKTDLDYNRIKKLAIYTAILIVLRLVLFILSGVFSHVAAFNILYNIRMQAVKHLGNINLGYFREKNIGEIKKSINEDVEKLENFLAHQIPDLAAAITTPIVILVFLFFLEWRIAIFLIIPIILAILTQFAMFKGYGKRLDKYNSLLQRLTSTITQYIKGMNVFKAFNLTAHSFKKYIDVNNEYTKNWHSMTDDFKNPYGIFLAVVDSALIFVIPSGGYLYLTDKINISTFLIFLLLSYTFLTSLKTLMQFAGTFSFVLAGANNVRSMIEFPIQNDGKNLKDINFKEDISFNDVTFSYDKNDVLKNINLILKPNTITALVGPSGSGKTTIAYLLGRFWDIQKGSIKIGDIDIKNIDVNYLLSNISYVFQDIFMLTDTIFENIKMGLNKTKEEVYQAAKDAEIHEFIMSLPNGYDTIIGDGYIKLSGGEKQRISIARCLLKNSPIVVLDEITAYSDIENEAKIQNAIRNLLKDKTAIIIAHRLYTIKDVDNIIVLNEGEIVESGKHQDLITKENGLYKHLWEVK</sequence>
<dbReference type="SMART" id="SM00382">
    <property type="entry name" value="AAA"/>
    <property type="match status" value="1"/>
</dbReference>
<evidence type="ECO:0000259" key="8">
    <source>
        <dbReference type="PROSITE" id="PS50893"/>
    </source>
</evidence>
<feature type="domain" description="ABC transmembrane type-1" evidence="9">
    <location>
        <begin position="30"/>
        <end position="310"/>
    </location>
</feature>
<accession>A0A133NHQ3</accession>
<dbReference type="Proteomes" id="UP000070401">
    <property type="component" value="Unassembled WGS sequence"/>
</dbReference>
<keyword evidence="3" id="KW-0547">Nucleotide-binding</keyword>
<dbReference type="STRING" id="1408287.GCA_000493815_00750"/>
<dbReference type="CDD" id="cd07346">
    <property type="entry name" value="ABC_6TM_exporters"/>
    <property type="match status" value="1"/>
</dbReference>
<protein>
    <submittedName>
        <fullName evidence="10">ABC transporter, ATP-binding protein</fullName>
    </submittedName>
</protein>
<proteinExistence type="predicted"/>
<evidence type="ECO:0000256" key="1">
    <source>
        <dbReference type="ARBA" id="ARBA00004651"/>
    </source>
</evidence>
<keyword evidence="5 7" id="KW-1133">Transmembrane helix</keyword>
<comment type="subcellular location">
    <subcellularLocation>
        <location evidence="1">Cell membrane</location>
        <topology evidence="1">Multi-pass membrane protein</topology>
    </subcellularLocation>
</comment>
<dbReference type="PANTHER" id="PTHR43394">
    <property type="entry name" value="ATP-DEPENDENT PERMEASE MDL1, MITOCHONDRIAL"/>
    <property type="match status" value="1"/>
</dbReference>
<evidence type="ECO:0000313" key="11">
    <source>
        <dbReference type="Proteomes" id="UP000070401"/>
    </source>
</evidence>
<keyword evidence="4 10" id="KW-0067">ATP-binding</keyword>
<dbReference type="Gene3D" id="1.20.1560.10">
    <property type="entry name" value="ABC transporter type 1, transmembrane domain"/>
    <property type="match status" value="2"/>
</dbReference>
<keyword evidence="11" id="KW-1185">Reference proteome</keyword>
<dbReference type="InterPro" id="IPR036640">
    <property type="entry name" value="ABC1_TM_sf"/>
</dbReference>
<dbReference type="SUPFAM" id="SSF90123">
    <property type="entry name" value="ABC transporter transmembrane region"/>
    <property type="match status" value="1"/>
</dbReference>
<name>A0A133NHQ3_FUSNU</name>
<dbReference type="PANTHER" id="PTHR43394:SF1">
    <property type="entry name" value="ATP-BINDING CASSETTE SUB-FAMILY B MEMBER 10, MITOCHONDRIAL"/>
    <property type="match status" value="1"/>
</dbReference>
<feature type="transmembrane region" description="Helical" evidence="7">
    <location>
        <begin position="28"/>
        <end position="49"/>
    </location>
</feature>
<dbReference type="PROSITE" id="PS50893">
    <property type="entry name" value="ABC_TRANSPORTER_2"/>
    <property type="match status" value="1"/>
</dbReference>
<dbReference type="InterPro" id="IPR003593">
    <property type="entry name" value="AAA+_ATPase"/>
</dbReference>
<organism evidence="10 11">
    <name type="scientific">Fusobacterium nucleatum</name>
    <dbReference type="NCBI Taxonomy" id="851"/>
    <lineage>
        <taxon>Bacteria</taxon>
        <taxon>Fusobacteriati</taxon>
        <taxon>Fusobacteriota</taxon>
        <taxon>Fusobacteriia</taxon>
        <taxon>Fusobacteriales</taxon>
        <taxon>Fusobacteriaceae</taxon>
        <taxon>Fusobacterium</taxon>
    </lineage>
</organism>
<dbReference type="InterPro" id="IPR017871">
    <property type="entry name" value="ABC_transporter-like_CS"/>
</dbReference>
<evidence type="ECO:0000256" key="6">
    <source>
        <dbReference type="ARBA" id="ARBA00023136"/>
    </source>
</evidence>
<dbReference type="eggNOG" id="COG1132">
    <property type="taxonomic scope" value="Bacteria"/>
</dbReference>
<feature type="transmembrane region" description="Helical" evidence="7">
    <location>
        <begin position="170"/>
        <end position="188"/>
    </location>
</feature>
<dbReference type="InterPro" id="IPR003439">
    <property type="entry name" value="ABC_transporter-like_ATP-bd"/>
</dbReference>
<dbReference type="GO" id="GO:0005886">
    <property type="term" value="C:plasma membrane"/>
    <property type="evidence" value="ECO:0007669"/>
    <property type="project" value="UniProtKB-SubCell"/>
</dbReference>
<evidence type="ECO:0000256" key="3">
    <source>
        <dbReference type="ARBA" id="ARBA00022741"/>
    </source>
</evidence>
<dbReference type="InterPro" id="IPR027417">
    <property type="entry name" value="P-loop_NTPase"/>
</dbReference>
<dbReference type="FunFam" id="3.40.50.300:FF:000218">
    <property type="entry name" value="Multidrug ABC transporter ATP-binding protein"/>
    <property type="match status" value="1"/>
</dbReference>
<dbReference type="GO" id="GO:0015421">
    <property type="term" value="F:ABC-type oligopeptide transporter activity"/>
    <property type="evidence" value="ECO:0007669"/>
    <property type="project" value="TreeGrafter"/>
</dbReference>
<keyword evidence="2 7" id="KW-0812">Transmembrane</keyword>
<dbReference type="Pfam" id="PF00005">
    <property type="entry name" value="ABC_tran"/>
    <property type="match status" value="1"/>
</dbReference>
<dbReference type="GO" id="GO:0005524">
    <property type="term" value="F:ATP binding"/>
    <property type="evidence" value="ECO:0007669"/>
    <property type="project" value="UniProtKB-KW"/>
</dbReference>
<feature type="transmembrane region" description="Helical" evidence="7">
    <location>
        <begin position="254"/>
        <end position="277"/>
    </location>
</feature>
<evidence type="ECO:0000256" key="2">
    <source>
        <dbReference type="ARBA" id="ARBA00022692"/>
    </source>
</evidence>
<feature type="transmembrane region" description="Helical" evidence="7">
    <location>
        <begin position="145"/>
        <end position="164"/>
    </location>
</feature>
<dbReference type="InterPro" id="IPR011527">
    <property type="entry name" value="ABC1_TM_dom"/>
</dbReference>
<evidence type="ECO:0000256" key="5">
    <source>
        <dbReference type="ARBA" id="ARBA00022989"/>
    </source>
</evidence>
<dbReference type="FunFam" id="1.20.1560.10:FF:000127">
    <property type="entry name" value="ABC transporter ATP-binding protein"/>
    <property type="match status" value="1"/>
</dbReference>
<dbReference type="PROSITE" id="PS50929">
    <property type="entry name" value="ABC_TM1F"/>
    <property type="match status" value="1"/>
</dbReference>
<evidence type="ECO:0000259" key="9">
    <source>
        <dbReference type="PROSITE" id="PS50929"/>
    </source>
</evidence>
<comment type="caution">
    <text evidence="10">The sequence shown here is derived from an EMBL/GenBank/DDBJ whole genome shotgun (WGS) entry which is preliminary data.</text>
</comment>
<evidence type="ECO:0000256" key="4">
    <source>
        <dbReference type="ARBA" id="ARBA00022840"/>
    </source>
</evidence>
<dbReference type="InterPro" id="IPR039421">
    <property type="entry name" value="Type_1_exporter"/>
</dbReference>
<dbReference type="PATRIC" id="fig|851.8.peg.2109"/>
<dbReference type="AlphaFoldDB" id="A0A133NHQ3"/>
<gene>
    <name evidence="10" type="ORF">HMPREF3221_02091</name>
</gene>
<dbReference type="SUPFAM" id="SSF52540">
    <property type="entry name" value="P-loop containing nucleoside triphosphate hydrolases"/>
    <property type="match status" value="1"/>
</dbReference>
<evidence type="ECO:0000313" key="10">
    <source>
        <dbReference type="EMBL" id="KXA15812.1"/>
    </source>
</evidence>
<feature type="transmembrane region" description="Helical" evidence="7">
    <location>
        <begin position="283"/>
        <end position="300"/>
    </location>
</feature>
<dbReference type="Gene3D" id="3.40.50.300">
    <property type="entry name" value="P-loop containing nucleotide triphosphate hydrolases"/>
    <property type="match status" value="1"/>
</dbReference>
<feature type="transmembrane region" description="Helical" evidence="7">
    <location>
        <begin position="69"/>
        <end position="100"/>
    </location>
</feature>